<keyword evidence="3" id="KW-1185">Reference proteome</keyword>
<dbReference type="Proteomes" id="UP000657385">
    <property type="component" value="Unassembled WGS sequence"/>
</dbReference>
<evidence type="ECO:0000256" key="1">
    <source>
        <dbReference type="SAM" id="MobiDB-lite"/>
    </source>
</evidence>
<proteinExistence type="predicted"/>
<gene>
    <name evidence="2" type="ORF">I2501_24485</name>
</gene>
<protein>
    <submittedName>
        <fullName evidence="2">DUF3000 domain-containing protein</fullName>
    </submittedName>
</protein>
<evidence type="ECO:0000313" key="2">
    <source>
        <dbReference type="EMBL" id="MBF9071178.1"/>
    </source>
</evidence>
<dbReference type="EMBL" id="JADPRT010000011">
    <property type="protein sequence ID" value="MBF9071178.1"/>
    <property type="molecule type" value="Genomic_DNA"/>
</dbReference>
<feature type="region of interest" description="Disordered" evidence="1">
    <location>
        <begin position="230"/>
        <end position="250"/>
    </location>
</feature>
<organism evidence="2 3">
    <name type="scientific">Streptacidiphilus fuscans</name>
    <dbReference type="NCBI Taxonomy" id="2789292"/>
    <lineage>
        <taxon>Bacteria</taxon>
        <taxon>Bacillati</taxon>
        <taxon>Actinomycetota</taxon>
        <taxon>Actinomycetes</taxon>
        <taxon>Kitasatosporales</taxon>
        <taxon>Streptomycetaceae</taxon>
        <taxon>Streptacidiphilus</taxon>
    </lineage>
</organism>
<accession>A0A931FF24</accession>
<reference evidence="2" key="1">
    <citation type="submission" date="2020-11" db="EMBL/GenBank/DDBJ databases">
        <title>Isolation and identification of active actinomycetes.</title>
        <authorList>
            <person name="Yu B."/>
        </authorList>
    </citation>
    <scope>NUCLEOTIDE SEQUENCE</scope>
    <source>
        <strain evidence="2">NEAU-YB345</strain>
    </source>
</reference>
<comment type="caution">
    <text evidence="2">The sequence shown here is derived from an EMBL/GenBank/DDBJ whole genome shotgun (WGS) entry which is preliminary data.</text>
</comment>
<sequence length="250" mass="26406">MYEGGSAFGEGTTGAETAPAAFRAAVAELKSTRVRPEVRIDDTPAPRRLAPYAYALTATVEVDGEELADGRLVLLHDPSGHEAWQGQFRLVSLTQADLEREIADDPMLAEVGWSWLMDALEQFGCAYVEPGGTVSRAYSQYFGSMSERPSSTEIEIRASWTPVPPAHSAIPSLPSLPSVPSMPSVTGSGAAVTGLGLGTHLRAWCELLCQCAGLPPLTVPYPATPVVGEGSGQVSSVVPMPTRRQPRGSA</sequence>
<name>A0A931FF24_9ACTN</name>
<dbReference type="InterPro" id="IPR021555">
    <property type="entry name" value="DUF3000"/>
</dbReference>
<evidence type="ECO:0000313" key="3">
    <source>
        <dbReference type="Proteomes" id="UP000657385"/>
    </source>
</evidence>
<dbReference type="AlphaFoldDB" id="A0A931FF24"/>
<dbReference type="Pfam" id="PF11452">
    <property type="entry name" value="DUF3000"/>
    <property type="match status" value="1"/>
</dbReference>